<gene>
    <name evidence="1" type="ORF">LCGC14_1182590</name>
</gene>
<name>A0A0F9LRI5_9ZZZZ</name>
<reference evidence="1" key="1">
    <citation type="journal article" date="2015" name="Nature">
        <title>Complex archaea that bridge the gap between prokaryotes and eukaryotes.</title>
        <authorList>
            <person name="Spang A."/>
            <person name="Saw J.H."/>
            <person name="Jorgensen S.L."/>
            <person name="Zaremba-Niedzwiedzka K."/>
            <person name="Martijn J."/>
            <person name="Lind A.E."/>
            <person name="van Eijk R."/>
            <person name="Schleper C."/>
            <person name="Guy L."/>
            <person name="Ettema T.J."/>
        </authorList>
    </citation>
    <scope>NUCLEOTIDE SEQUENCE</scope>
</reference>
<evidence type="ECO:0000313" key="1">
    <source>
        <dbReference type="EMBL" id="KKM95993.1"/>
    </source>
</evidence>
<sequence>MKWLILMGEENYGPIEFILEKFANPGHNNTITIEDGKLIRDIGDYIEIDDDKFRNFCDKLMEVYEKEGHPEGANLAIIISSIVSHYSYLKKNQMVAKIKAFIDELLESENKNLKMFGLELVRKGGAISFHDKDIIDKVINFWSSTDVDIKGISLWALESFSFYNYKQFDIYFQKLIDILTASKDEGVITYSTKLLANIYLNSCRNGFVYELDIDFFNNIFKKHDLIKNIFLEKEFFNGMETFLHEFNEYDTKWIDLYFKVYKTAEVILQSQILRNLCYLPKNKTFQEIDCNKYINFFRSSLEALLENSTEIPPDSIVYIPNTLQDILTTIEQLAYYLPSVVEELLSLYEKVFQKYIPDLVDNRPGFKGMAWQRLHSLYQHLILHNKKKKNWDKLTRFLKKSAKVAFSKSESINLTIESLKCKIVILINKNDLKLTKEVFNKLNRVFEEYKSEASTQHECVPIWTVLEDLIYLNNCEIIDFPRELSKLEEHLILYRENLPDSLSSLIFNKFGSIGNLKINIEKSKSYSECQVLISEITKELSSIMAEIIEMPSPILKAIFEKIIFFQGKQISEIRSRIAINHLTEYRRLRRFPEAKDKDFDLWSEIVSFFKELDLKELFPTNLPTETEINKKIHRKLKERFESAELNKTLTGTSHIDISVFPVAIEVKKIESNTPKDEMIGQIAEDERIGSYTYGISLGIDITKRRKYLQLNGAYIGQDRNISLIIKPYKI</sequence>
<dbReference type="AlphaFoldDB" id="A0A0F9LRI5"/>
<dbReference type="SUPFAM" id="SSF48371">
    <property type="entry name" value="ARM repeat"/>
    <property type="match status" value="1"/>
</dbReference>
<accession>A0A0F9LRI5</accession>
<organism evidence="1">
    <name type="scientific">marine sediment metagenome</name>
    <dbReference type="NCBI Taxonomy" id="412755"/>
    <lineage>
        <taxon>unclassified sequences</taxon>
        <taxon>metagenomes</taxon>
        <taxon>ecological metagenomes</taxon>
    </lineage>
</organism>
<protein>
    <submittedName>
        <fullName evidence="1">Uncharacterized protein</fullName>
    </submittedName>
</protein>
<dbReference type="EMBL" id="LAZR01005937">
    <property type="protein sequence ID" value="KKM95993.1"/>
    <property type="molecule type" value="Genomic_DNA"/>
</dbReference>
<proteinExistence type="predicted"/>
<comment type="caution">
    <text evidence="1">The sequence shown here is derived from an EMBL/GenBank/DDBJ whole genome shotgun (WGS) entry which is preliminary data.</text>
</comment>
<dbReference type="InterPro" id="IPR016024">
    <property type="entry name" value="ARM-type_fold"/>
</dbReference>